<feature type="region of interest" description="Disordered" evidence="1">
    <location>
        <begin position="134"/>
        <end position="165"/>
    </location>
</feature>
<dbReference type="RefSeq" id="WP_344019195.1">
    <property type="nucleotide sequence ID" value="NZ_BAAAJK010000004.1"/>
</dbReference>
<evidence type="ECO:0000313" key="2">
    <source>
        <dbReference type="EMBL" id="GAA1383216.1"/>
    </source>
</evidence>
<evidence type="ECO:0000256" key="1">
    <source>
        <dbReference type="SAM" id="MobiDB-lite"/>
    </source>
</evidence>
<dbReference type="Proteomes" id="UP001501414">
    <property type="component" value="Unassembled WGS sequence"/>
</dbReference>
<protein>
    <recommendedName>
        <fullName evidence="4">VOC domain-containing protein</fullName>
    </recommendedName>
</protein>
<dbReference type="Pfam" id="PF13669">
    <property type="entry name" value="Glyoxalase_4"/>
    <property type="match status" value="1"/>
</dbReference>
<dbReference type="EMBL" id="BAAAJK010000004">
    <property type="protein sequence ID" value="GAA1383216.1"/>
    <property type="molecule type" value="Genomic_DNA"/>
</dbReference>
<organism evidence="2 3">
    <name type="scientific">Pseudonocardia kongjuensis</name>
    <dbReference type="NCBI Taxonomy" id="102227"/>
    <lineage>
        <taxon>Bacteria</taxon>
        <taxon>Bacillati</taxon>
        <taxon>Actinomycetota</taxon>
        <taxon>Actinomycetes</taxon>
        <taxon>Pseudonocardiales</taxon>
        <taxon>Pseudonocardiaceae</taxon>
        <taxon>Pseudonocardia</taxon>
    </lineage>
</organism>
<comment type="caution">
    <text evidence="2">The sequence shown here is derived from an EMBL/GenBank/DDBJ whole genome shotgun (WGS) entry which is preliminary data.</text>
</comment>
<name>A0ABP4IBG7_9PSEU</name>
<evidence type="ECO:0008006" key="4">
    <source>
        <dbReference type="Google" id="ProtNLM"/>
    </source>
</evidence>
<sequence length="165" mass="17789">MGGFYHLCFAVRSIEAATGELAAVLGVEWNPIRDGSLGDWSYRIVFSTAGPPFFEVIEGSPGSPWDVTETGSRFDHIGYWSSDVRRDRNLLVRRGAPVDFDGCPYGRSFTYHRLTGVGARVELVDLDAQQGFLDAWAPGGGPMPPFDPGPPDSTDGTDGGPPARP</sequence>
<proteinExistence type="predicted"/>
<feature type="compositionally biased region" description="Pro residues" evidence="1">
    <location>
        <begin position="141"/>
        <end position="151"/>
    </location>
</feature>
<keyword evidence="3" id="KW-1185">Reference proteome</keyword>
<evidence type="ECO:0000313" key="3">
    <source>
        <dbReference type="Proteomes" id="UP001501414"/>
    </source>
</evidence>
<dbReference type="InterPro" id="IPR029068">
    <property type="entry name" value="Glyas_Bleomycin-R_OHBP_Dase"/>
</dbReference>
<gene>
    <name evidence="2" type="ORF">GCM10009613_12320</name>
</gene>
<accession>A0ABP4IBG7</accession>
<dbReference type="SUPFAM" id="SSF54593">
    <property type="entry name" value="Glyoxalase/Bleomycin resistance protein/Dihydroxybiphenyl dioxygenase"/>
    <property type="match status" value="1"/>
</dbReference>
<dbReference type="Gene3D" id="3.10.180.10">
    <property type="entry name" value="2,3-Dihydroxybiphenyl 1,2-Dioxygenase, domain 1"/>
    <property type="match status" value="1"/>
</dbReference>
<reference evidence="3" key="1">
    <citation type="journal article" date="2019" name="Int. J. Syst. Evol. Microbiol.">
        <title>The Global Catalogue of Microorganisms (GCM) 10K type strain sequencing project: providing services to taxonomists for standard genome sequencing and annotation.</title>
        <authorList>
            <consortium name="The Broad Institute Genomics Platform"/>
            <consortium name="The Broad Institute Genome Sequencing Center for Infectious Disease"/>
            <person name="Wu L."/>
            <person name="Ma J."/>
        </authorList>
    </citation>
    <scope>NUCLEOTIDE SEQUENCE [LARGE SCALE GENOMIC DNA]</scope>
    <source>
        <strain evidence="3">JCM 11896</strain>
    </source>
</reference>